<gene>
    <name evidence="1" type="ORF">NRE15_10365</name>
</gene>
<dbReference type="RefSeq" id="WP_313792803.1">
    <property type="nucleotide sequence ID" value="NZ_CP102453.1"/>
</dbReference>
<dbReference type="Proteomes" id="UP001315967">
    <property type="component" value="Chromosome"/>
</dbReference>
<keyword evidence="2" id="KW-1185">Reference proteome</keyword>
<reference evidence="1 2" key="1">
    <citation type="submission" date="2022-08" db="EMBL/GenBank/DDBJ databases">
        <title>Aerococcaceae sp. nov isolated from spoiled eye mask.</title>
        <authorList>
            <person name="Zhou G."/>
            <person name="Xie X.-B."/>
            <person name="Shi Q.-S."/>
            <person name="Wang Y.-S."/>
            <person name="Wen X."/>
            <person name="Peng H."/>
            <person name="Yang X.-J."/>
            <person name="Tao H.-B."/>
            <person name="Huang X.-M."/>
        </authorList>
    </citation>
    <scope>NUCLEOTIDE SEQUENCE [LARGE SCALE GENOMIC DNA]</scope>
    <source>
        <strain evidence="2">DM20194951</strain>
    </source>
</reference>
<sequence length="64" mass="7290">MSAEIDVRLFDIYTLSLQFAGRHFRGKSAKPTCRMSAEIVVRLFRIFALLPHLAGRHFRGKAGK</sequence>
<accession>A0ABY5P3J8</accession>
<evidence type="ECO:0000313" key="2">
    <source>
        <dbReference type="Proteomes" id="UP001315967"/>
    </source>
</evidence>
<name>A0ABY5P3J8_9LACT</name>
<organism evidence="1 2">
    <name type="scientific">Fundicoccus culcitae</name>
    <dbReference type="NCBI Taxonomy" id="2969821"/>
    <lineage>
        <taxon>Bacteria</taxon>
        <taxon>Bacillati</taxon>
        <taxon>Bacillota</taxon>
        <taxon>Bacilli</taxon>
        <taxon>Lactobacillales</taxon>
        <taxon>Aerococcaceae</taxon>
        <taxon>Fundicoccus</taxon>
    </lineage>
</organism>
<proteinExistence type="predicted"/>
<dbReference type="EMBL" id="CP102453">
    <property type="protein sequence ID" value="UUX33302.1"/>
    <property type="molecule type" value="Genomic_DNA"/>
</dbReference>
<protein>
    <submittedName>
        <fullName evidence="1">Uncharacterized protein</fullName>
    </submittedName>
</protein>
<evidence type="ECO:0000313" key="1">
    <source>
        <dbReference type="EMBL" id="UUX33302.1"/>
    </source>
</evidence>